<accession>A0A6J6CAS9</accession>
<protein>
    <submittedName>
        <fullName evidence="1">Unannotated protein</fullName>
    </submittedName>
</protein>
<reference evidence="1" key="1">
    <citation type="submission" date="2020-05" db="EMBL/GenBank/DDBJ databases">
        <authorList>
            <person name="Chiriac C."/>
            <person name="Salcher M."/>
            <person name="Ghai R."/>
            <person name="Kavagutti S V."/>
        </authorList>
    </citation>
    <scope>NUCLEOTIDE SEQUENCE</scope>
</reference>
<dbReference type="EMBL" id="CAEZSR010000020">
    <property type="protein sequence ID" value="CAB4548431.1"/>
    <property type="molecule type" value="Genomic_DNA"/>
</dbReference>
<organism evidence="1">
    <name type="scientific">freshwater metagenome</name>
    <dbReference type="NCBI Taxonomy" id="449393"/>
    <lineage>
        <taxon>unclassified sequences</taxon>
        <taxon>metagenomes</taxon>
        <taxon>ecological metagenomes</taxon>
    </lineage>
</organism>
<name>A0A6J6CAS9_9ZZZZ</name>
<proteinExistence type="predicted"/>
<dbReference type="Gene3D" id="3.30.70.100">
    <property type="match status" value="1"/>
</dbReference>
<gene>
    <name evidence="1" type="ORF">UFOPK1493_00862</name>
</gene>
<dbReference type="AlphaFoldDB" id="A0A6J6CAS9"/>
<evidence type="ECO:0000313" key="1">
    <source>
        <dbReference type="EMBL" id="CAB4548431.1"/>
    </source>
</evidence>
<sequence length="224" mass="24684">MIDFDYAGRLANCPPDEDGPVFMVNYMNYRERADYGDGSDGGRSGREADDEYAPVDVLDDIGAVVAYFGDVIDDQTSTGWHRIGIVQYPTRRSFIEMQSRRDFRDKHTHKEAGMDHTIVFGVPVHLVRSASEAGHADRVVFDLVRHERGLGTPAPQQATGPVEGTIMGDGRTWTELRISWLGAGDDLPPLDDVDDRERVVVRTSIDRIRTLVAAADGAHGTPGS</sequence>